<dbReference type="GeneID" id="55608515"/>
<reference evidence="1 2" key="1">
    <citation type="submission" date="2018-05" db="EMBL/GenBank/DDBJ databases">
        <title>The genome of Vibrio coralliilyticus phage YC.</title>
        <authorList>
            <person name="Benler S."/>
        </authorList>
    </citation>
    <scope>NUCLEOTIDE SEQUENCE [LARGE SCALE GENOMIC DNA]</scope>
</reference>
<dbReference type="RefSeq" id="YP_009838283.1">
    <property type="nucleotide sequence ID" value="NC_048709.1"/>
</dbReference>
<sequence>MSENNLLSAPRRAVHVNTTVGSFAIGQAFMPWTLDQLETGFQQKSMDDLAKEAPERICGFLFDRGGVWIVAADKVGESMIRMSIKNAEILQTTYATTKEYNELRASLWPEVKLTVTD</sequence>
<organism evidence="1 2">
    <name type="scientific">Vibrio phage YC</name>
    <dbReference type="NCBI Taxonomy" id="2267403"/>
    <lineage>
        <taxon>Viruses</taxon>
        <taxon>Duplodnaviria</taxon>
        <taxon>Heunggongvirae</taxon>
        <taxon>Uroviricota</taxon>
        <taxon>Caudoviricetes</taxon>
        <taxon>Pantevenvirales</taxon>
        <taxon>Ackermannviridae</taxon>
        <taxon>Campanilevirus</taxon>
        <taxon>Campanilevirus YC</taxon>
    </lineage>
</organism>
<keyword evidence="2" id="KW-1185">Reference proteome</keyword>
<evidence type="ECO:0000313" key="1">
    <source>
        <dbReference type="EMBL" id="AXC34437.1"/>
    </source>
</evidence>
<evidence type="ECO:0000313" key="2">
    <source>
        <dbReference type="Proteomes" id="UP000260311"/>
    </source>
</evidence>
<accession>A0A384ZS22</accession>
<name>A0A384ZS22_9CAUD</name>
<dbReference type="EMBL" id="MH375644">
    <property type="protein sequence ID" value="AXC34437.1"/>
    <property type="molecule type" value="Genomic_DNA"/>
</dbReference>
<proteinExistence type="predicted"/>
<dbReference type="Proteomes" id="UP000260311">
    <property type="component" value="Segment"/>
</dbReference>
<dbReference type="KEGG" id="vg:55608515"/>
<protein>
    <submittedName>
        <fullName evidence="1">Uncharacterized protein</fullName>
    </submittedName>
</protein>